<dbReference type="CDD" id="cd02440">
    <property type="entry name" value="AdoMet_MTases"/>
    <property type="match status" value="1"/>
</dbReference>
<dbReference type="Gene3D" id="3.40.50.150">
    <property type="entry name" value="Vaccinia Virus protein VP39"/>
    <property type="match status" value="1"/>
</dbReference>
<protein>
    <submittedName>
        <fullName evidence="2">Methyltransferase</fullName>
    </submittedName>
</protein>
<dbReference type="GO" id="GO:0008168">
    <property type="term" value="F:methyltransferase activity"/>
    <property type="evidence" value="ECO:0007669"/>
    <property type="project" value="UniProtKB-KW"/>
</dbReference>
<gene>
    <name evidence="2" type="ORF">JR050_02640</name>
</gene>
<dbReference type="GO" id="GO:0032259">
    <property type="term" value="P:methylation"/>
    <property type="evidence" value="ECO:0007669"/>
    <property type="project" value="UniProtKB-KW"/>
</dbReference>
<comment type="caution">
    <text evidence="2">The sequence shown here is derived from an EMBL/GenBank/DDBJ whole genome shotgun (WGS) entry which is preliminary data.</text>
</comment>
<proteinExistence type="predicted"/>
<name>A0ABS2DDN2_9BACI</name>
<dbReference type="InterPro" id="IPR025714">
    <property type="entry name" value="Methyltranfer_dom"/>
</dbReference>
<accession>A0ABS2DDN2</accession>
<dbReference type="Pfam" id="PF13679">
    <property type="entry name" value="Methyltransf_32"/>
    <property type="match status" value="1"/>
</dbReference>
<dbReference type="InterPro" id="IPR029063">
    <property type="entry name" value="SAM-dependent_MTases_sf"/>
</dbReference>
<evidence type="ECO:0000313" key="2">
    <source>
        <dbReference type="EMBL" id="MBM6616580.1"/>
    </source>
</evidence>
<dbReference type="EMBL" id="JAFELM010000013">
    <property type="protein sequence ID" value="MBM6616580.1"/>
    <property type="molecule type" value="Genomic_DNA"/>
</dbReference>
<keyword evidence="2" id="KW-0808">Transferase</keyword>
<feature type="domain" description="Methyltransferase" evidence="1">
    <location>
        <begin position="34"/>
        <end position="97"/>
    </location>
</feature>
<evidence type="ECO:0000313" key="3">
    <source>
        <dbReference type="Proteomes" id="UP001518925"/>
    </source>
</evidence>
<keyword evidence="2" id="KW-0489">Methyltransferase</keyword>
<dbReference type="SUPFAM" id="SSF53335">
    <property type="entry name" value="S-adenosyl-L-methionine-dependent methyltransferases"/>
    <property type="match status" value="1"/>
</dbReference>
<dbReference type="Proteomes" id="UP001518925">
    <property type="component" value="Unassembled WGS sequence"/>
</dbReference>
<keyword evidence="3" id="KW-1185">Reference proteome</keyword>
<evidence type="ECO:0000259" key="1">
    <source>
        <dbReference type="Pfam" id="PF13679"/>
    </source>
</evidence>
<organism evidence="2 3">
    <name type="scientific">Bacillus suaedaesalsae</name>
    <dbReference type="NCBI Taxonomy" id="2810349"/>
    <lineage>
        <taxon>Bacteria</taxon>
        <taxon>Bacillati</taxon>
        <taxon>Bacillota</taxon>
        <taxon>Bacilli</taxon>
        <taxon>Bacillales</taxon>
        <taxon>Bacillaceae</taxon>
        <taxon>Bacillus</taxon>
    </lineage>
</organism>
<sequence length="202" mass="23728">MNDYEKKLGIHTIGEQKGFLKSIHYHRYEPTPYEAIEELLRHYEIKSGDGVVDFGCGKGRLNFLLHYLCDATVSGIEMNELLYNEALNNVKRYKASTKRNVGNIHFHCCLAEEYMIDPRDTIFYFFNPFTIQIFIKVINLIMQSAYEAERTVDTVLYYPSTDYIFYLENETGFELVKEVSVQSIFSDNENERFLIYRLEVSS</sequence>
<reference evidence="2 3" key="1">
    <citation type="submission" date="2021-02" db="EMBL/GenBank/DDBJ databases">
        <title>Bacillus sp. RD4P76, an endophyte from a halophyte.</title>
        <authorList>
            <person name="Sun J.-Q."/>
        </authorList>
    </citation>
    <scope>NUCLEOTIDE SEQUENCE [LARGE SCALE GENOMIC DNA]</scope>
    <source>
        <strain evidence="2 3">RD4P76</strain>
    </source>
</reference>